<feature type="region of interest" description="Disordered" evidence="1">
    <location>
        <begin position="416"/>
        <end position="439"/>
    </location>
</feature>
<dbReference type="PANTHER" id="PTHR35481:SF3">
    <property type="entry name" value="(RAPE) HYPOTHETICAL PROTEIN"/>
    <property type="match status" value="1"/>
</dbReference>
<keyword evidence="4" id="KW-1185">Reference proteome</keyword>
<proteinExistence type="predicted"/>
<comment type="caution">
    <text evidence="3">The sequence shown here is derived from an EMBL/GenBank/DDBJ whole genome shotgun (WGS) entry which is preliminary data.</text>
</comment>
<dbReference type="PANTHER" id="PTHR35481">
    <property type="entry name" value="DNA-DIRECTED RNA POLYMERASE SUBUNIT ALPHA"/>
    <property type="match status" value="1"/>
</dbReference>
<dbReference type="EMBL" id="JAGKQM010000013">
    <property type="protein sequence ID" value="KAH0889680.1"/>
    <property type="molecule type" value="Genomic_DNA"/>
</dbReference>
<reference evidence="3 4" key="1">
    <citation type="submission" date="2021-05" db="EMBL/GenBank/DDBJ databases">
        <title>Genome Assembly of Synthetic Allotetraploid Brassica napus Reveals Homoeologous Exchanges between Subgenomes.</title>
        <authorList>
            <person name="Davis J.T."/>
        </authorList>
    </citation>
    <scope>NUCLEOTIDE SEQUENCE [LARGE SCALE GENOMIC DNA]</scope>
    <source>
        <strain evidence="4">cv. Da-Ae</strain>
        <tissue evidence="3">Seedling</tissue>
    </source>
</reference>
<feature type="domain" description="DUF7903" evidence="2">
    <location>
        <begin position="863"/>
        <end position="893"/>
    </location>
</feature>
<dbReference type="InterPro" id="IPR057225">
    <property type="entry name" value="DUF7903"/>
</dbReference>
<evidence type="ECO:0000256" key="1">
    <source>
        <dbReference type="SAM" id="MobiDB-lite"/>
    </source>
</evidence>
<evidence type="ECO:0000313" key="3">
    <source>
        <dbReference type="EMBL" id="KAH0889680.1"/>
    </source>
</evidence>
<feature type="domain" description="DUF7903" evidence="2">
    <location>
        <begin position="901"/>
        <end position="1053"/>
    </location>
</feature>
<feature type="domain" description="DUF7903" evidence="2">
    <location>
        <begin position="447"/>
        <end position="674"/>
    </location>
</feature>
<sequence>MSYIPPHKRHSKDPVRPSPFPESLVTKLKKNNDFKSSFAKSKVITYSRDSISKWLIVSSNGIEDEVPPSVKLVPVSSDSSECSRYGETSLVLINTSLHKAEESEEEEKSRWMLVAEKVENDILFAYEQAKKGMEDYHLSDNGKLRLVARFGKLIFYRRQAGHVTEYSQENMNMIFSTDVPTYFIQNIKSKAISSHEFCIGVEKEVYVVQISHNTRPYVTIRCKCTVKEDGSLSMYKASVELFAEMNPLRHLVVDVSCIDKNLDMRLMVAGKRKIMNLTEKETHNIQGLLDSVTVDSKEGLKWLLGKPSSLNGYKILEVCHVRATTYKNRTLRLRVREADRFNERFRTREVERGVTLILQDINTKLQEQNIERDCVLKKLRDALGTIWDFLHLMFLICFRDEPLNFRRRLKGSDMSYIPPHKRHSKDPDRPSPVPDSLENLKSSNAYGKVITYSRDSISKWFLVSSNGIEDEVPPSIKLVPMSSDSSECIRYGENYLVLTNTTNVLMSQYVCIKNMLAEESEEEEKSRWMLVAEKVEKDLVFAYEQAKKTMEDHHHLSDNAKLRLVARFGKLLFRRRQGGPVTEYWQQKTNRIFSTDVPTSFIQNINSKAIPSHEFCIDMEKEVYVLQISQYTRPHATIKCKCTVKDDGSLSMLSLILLRHFVVDVPCIDKNLDIAWEDERGVTLILQDINTKLQEKNIERGCKFLEMLLELYGTSCIVMLLLRSDMSYIPPHKRHSKDPDRPSPVPDSLATKFKKNLHFNSSSSDKRDRIIYSGDSISKWFLIGSNGIEDEILPSAKLVPLSSDSVQCKNRKKPSILKNIDDHKESEEEEERTRWLLIAEKVEEDLVLAYERAKTAMDGENHVSHHSRPNETINCKCTVKEDGGLSLYKASLKKEYLDPCLMYYLVELRHVRHLVVDVSCIDKNLDMRLMLAAKRKITSPTEKEISDIKGLLDSATVDPNVKGGLRWPFGKSSSGDGYSVFESCHVKATVYKNQTLRLRVRETDRFDERIGTGEVKREVILMLKDMNSKLQEQNVDRGCVLEMLRDVLGTLWDFLHCEAYLTYTTQKSGGKLALWLNFRHITVEAVLYKCPNFKLATHDL</sequence>
<protein>
    <recommendedName>
        <fullName evidence="2">DUF7903 domain-containing protein</fullName>
    </recommendedName>
</protein>
<feature type="domain" description="DUF7903" evidence="2">
    <location>
        <begin position="765"/>
        <end position="860"/>
    </location>
</feature>
<evidence type="ECO:0000313" key="4">
    <source>
        <dbReference type="Proteomes" id="UP000824890"/>
    </source>
</evidence>
<gene>
    <name evidence="3" type="ORF">HID58_052109</name>
</gene>
<organism evidence="3 4">
    <name type="scientific">Brassica napus</name>
    <name type="common">Rape</name>
    <dbReference type="NCBI Taxonomy" id="3708"/>
    <lineage>
        <taxon>Eukaryota</taxon>
        <taxon>Viridiplantae</taxon>
        <taxon>Streptophyta</taxon>
        <taxon>Embryophyta</taxon>
        <taxon>Tracheophyta</taxon>
        <taxon>Spermatophyta</taxon>
        <taxon>Magnoliopsida</taxon>
        <taxon>eudicotyledons</taxon>
        <taxon>Gunneridae</taxon>
        <taxon>Pentapetalae</taxon>
        <taxon>rosids</taxon>
        <taxon>malvids</taxon>
        <taxon>Brassicales</taxon>
        <taxon>Brassicaceae</taxon>
        <taxon>Brassiceae</taxon>
        <taxon>Brassica</taxon>
    </lineage>
</organism>
<dbReference type="Pfam" id="PF25475">
    <property type="entry name" value="DUF7903"/>
    <property type="match status" value="5"/>
</dbReference>
<name>A0ABQ8AAV9_BRANA</name>
<feature type="domain" description="DUF7903" evidence="2">
    <location>
        <begin position="40"/>
        <end position="388"/>
    </location>
</feature>
<evidence type="ECO:0000259" key="2">
    <source>
        <dbReference type="Pfam" id="PF25475"/>
    </source>
</evidence>
<feature type="region of interest" description="Disordered" evidence="1">
    <location>
        <begin position="1"/>
        <end position="20"/>
    </location>
</feature>
<accession>A0ABQ8AAV9</accession>
<feature type="compositionally biased region" description="Basic residues" evidence="1">
    <location>
        <begin position="1"/>
        <end position="11"/>
    </location>
</feature>
<dbReference type="Proteomes" id="UP000824890">
    <property type="component" value="Unassembled WGS sequence"/>
</dbReference>